<dbReference type="OrthoDB" id="9784272at2"/>
<feature type="domain" description="RNA polymerase sigma-70 region 2" evidence="6">
    <location>
        <begin position="38"/>
        <end position="105"/>
    </location>
</feature>
<name>A0A1H2LFF9_9ACTN</name>
<evidence type="ECO:0000259" key="6">
    <source>
        <dbReference type="Pfam" id="PF04542"/>
    </source>
</evidence>
<proteinExistence type="inferred from homology"/>
<keyword evidence="3" id="KW-0731">Sigma factor</keyword>
<evidence type="ECO:0000256" key="5">
    <source>
        <dbReference type="SAM" id="MobiDB-lite"/>
    </source>
</evidence>
<dbReference type="EMBL" id="LT629791">
    <property type="protein sequence ID" value="SDU79572.1"/>
    <property type="molecule type" value="Genomic_DNA"/>
</dbReference>
<evidence type="ECO:0000256" key="4">
    <source>
        <dbReference type="ARBA" id="ARBA00023163"/>
    </source>
</evidence>
<dbReference type="InterPro" id="IPR007627">
    <property type="entry name" value="RNA_pol_sigma70_r2"/>
</dbReference>
<dbReference type="GO" id="GO:0003677">
    <property type="term" value="F:DNA binding"/>
    <property type="evidence" value="ECO:0007669"/>
    <property type="project" value="InterPro"/>
</dbReference>
<dbReference type="GO" id="GO:0006352">
    <property type="term" value="P:DNA-templated transcription initiation"/>
    <property type="evidence" value="ECO:0007669"/>
    <property type="project" value="InterPro"/>
</dbReference>
<evidence type="ECO:0000313" key="9">
    <source>
        <dbReference type="Proteomes" id="UP000182977"/>
    </source>
</evidence>
<dbReference type="NCBIfam" id="NF007228">
    <property type="entry name" value="PRK09646.1"/>
    <property type="match status" value="1"/>
</dbReference>
<organism evidence="8 9">
    <name type="scientific">Jiangella alkaliphila</name>
    <dbReference type="NCBI Taxonomy" id="419479"/>
    <lineage>
        <taxon>Bacteria</taxon>
        <taxon>Bacillati</taxon>
        <taxon>Actinomycetota</taxon>
        <taxon>Actinomycetes</taxon>
        <taxon>Jiangellales</taxon>
        <taxon>Jiangellaceae</taxon>
        <taxon>Jiangella</taxon>
    </lineage>
</organism>
<gene>
    <name evidence="8" type="ORF">SAMN04488563_6026</name>
</gene>
<keyword evidence="4" id="KW-0804">Transcription</keyword>
<dbReference type="InterPro" id="IPR039425">
    <property type="entry name" value="RNA_pol_sigma-70-like"/>
</dbReference>
<evidence type="ECO:0000313" key="8">
    <source>
        <dbReference type="EMBL" id="SDU79572.1"/>
    </source>
</evidence>
<evidence type="ECO:0000256" key="1">
    <source>
        <dbReference type="ARBA" id="ARBA00010641"/>
    </source>
</evidence>
<dbReference type="PANTHER" id="PTHR43133">
    <property type="entry name" value="RNA POLYMERASE ECF-TYPE SIGMA FACTO"/>
    <property type="match status" value="1"/>
</dbReference>
<dbReference type="Gene3D" id="1.10.10.10">
    <property type="entry name" value="Winged helix-like DNA-binding domain superfamily/Winged helix DNA-binding domain"/>
    <property type="match status" value="1"/>
</dbReference>
<evidence type="ECO:0000256" key="2">
    <source>
        <dbReference type="ARBA" id="ARBA00023015"/>
    </source>
</evidence>
<dbReference type="InterPro" id="IPR013325">
    <property type="entry name" value="RNA_pol_sigma_r2"/>
</dbReference>
<evidence type="ECO:0000256" key="3">
    <source>
        <dbReference type="ARBA" id="ARBA00023082"/>
    </source>
</evidence>
<dbReference type="InterPro" id="IPR014284">
    <property type="entry name" value="RNA_pol_sigma-70_dom"/>
</dbReference>
<dbReference type="InterPro" id="IPR013324">
    <property type="entry name" value="RNA_pol_sigma_r3/r4-like"/>
</dbReference>
<dbReference type="Pfam" id="PF08281">
    <property type="entry name" value="Sigma70_r4_2"/>
    <property type="match status" value="1"/>
</dbReference>
<dbReference type="Proteomes" id="UP000182977">
    <property type="component" value="Chromosome I"/>
</dbReference>
<feature type="domain" description="RNA polymerase sigma factor 70 region 4 type 2" evidence="7">
    <location>
        <begin position="137"/>
        <end position="189"/>
    </location>
</feature>
<dbReference type="InterPro" id="IPR036388">
    <property type="entry name" value="WH-like_DNA-bd_sf"/>
</dbReference>
<dbReference type="Gene3D" id="1.10.1740.10">
    <property type="match status" value="1"/>
</dbReference>
<reference evidence="9" key="1">
    <citation type="submission" date="2016-10" db="EMBL/GenBank/DDBJ databases">
        <authorList>
            <person name="Varghese N."/>
            <person name="Submissions S."/>
        </authorList>
    </citation>
    <scope>NUCLEOTIDE SEQUENCE [LARGE SCALE GENOMIC DNA]</scope>
    <source>
        <strain evidence="9">DSM 45079</strain>
    </source>
</reference>
<dbReference type="RefSeq" id="WP_046769612.1">
    <property type="nucleotide sequence ID" value="NZ_KQ061236.1"/>
</dbReference>
<comment type="similarity">
    <text evidence="1">Belongs to the sigma-70 factor family. ECF subfamily.</text>
</comment>
<dbReference type="GO" id="GO:0016987">
    <property type="term" value="F:sigma factor activity"/>
    <property type="evidence" value="ECO:0007669"/>
    <property type="project" value="UniProtKB-KW"/>
</dbReference>
<protein>
    <submittedName>
        <fullName evidence="8">RNA polymerase sigma-70 factor, ECF subfamily</fullName>
    </submittedName>
</protein>
<dbReference type="AlphaFoldDB" id="A0A1H2LFF9"/>
<feature type="region of interest" description="Disordered" evidence="5">
    <location>
        <begin position="1"/>
        <end position="22"/>
    </location>
</feature>
<sequence length="196" mass="22665">MTEFRSTPARGTPRRTDDGLGGLLRRSAAGDEEAFEELYERTAPAIYGVAHKVLRNHAHAEEVTHDVMLEIWRSSNRYRTDRGSAFSWVLTIAHRRAVDRVRQEQSATRRDLRDAELDSRRAYDDVVETTEAHHELEQLQLCLGRLTPVQRECVRLAFYHGYTYRDVARMLDTPLGTVKTRLRDGLLRLRACMEGR</sequence>
<dbReference type="SUPFAM" id="SSF88946">
    <property type="entry name" value="Sigma2 domain of RNA polymerase sigma factors"/>
    <property type="match status" value="1"/>
</dbReference>
<dbReference type="InterPro" id="IPR013249">
    <property type="entry name" value="RNA_pol_sigma70_r4_t2"/>
</dbReference>
<evidence type="ECO:0000259" key="7">
    <source>
        <dbReference type="Pfam" id="PF08281"/>
    </source>
</evidence>
<keyword evidence="2" id="KW-0805">Transcription regulation</keyword>
<accession>A0A1H2LFF9</accession>
<dbReference type="STRING" id="419479.SAMN04488563_6026"/>
<dbReference type="NCBIfam" id="TIGR02937">
    <property type="entry name" value="sigma70-ECF"/>
    <property type="match status" value="1"/>
</dbReference>
<dbReference type="Pfam" id="PF04542">
    <property type="entry name" value="Sigma70_r2"/>
    <property type="match status" value="1"/>
</dbReference>
<dbReference type="PANTHER" id="PTHR43133:SF66">
    <property type="entry name" value="ECF RNA POLYMERASE SIGMA FACTOR SIGK"/>
    <property type="match status" value="1"/>
</dbReference>
<dbReference type="SUPFAM" id="SSF88659">
    <property type="entry name" value="Sigma3 and sigma4 domains of RNA polymerase sigma factors"/>
    <property type="match status" value="1"/>
</dbReference>
<keyword evidence="9" id="KW-1185">Reference proteome</keyword>